<protein>
    <submittedName>
        <fullName evidence="2">Chromobox protein homolog 3-like</fullName>
    </submittedName>
</protein>
<evidence type="ECO:0000313" key="2">
    <source>
        <dbReference type="RefSeq" id="XP_073934042.1"/>
    </source>
</evidence>
<dbReference type="RefSeq" id="XP_073934042.1">
    <property type="nucleotide sequence ID" value="XM_074077941.1"/>
</dbReference>
<proteinExistence type="predicted"/>
<dbReference type="Proteomes" id="UP001732720">
    <property type="component" value="Chromosome 7"/>
</dbReference>
<gene>
    <name evidence="2" type="primary">LOC109689559</name>
</gene>
<evidence type="ECO:0000313" key="1">
    <source>
        <dbReference type="Proteomes" id="UP001732720"/>
    </source>
</evidence>
<name>A0AC58MXA7_CASCN</name>
<accession>A0AC58MXA7</accession>
<organism evidence="1 2">
    <name type="scientific">Castor canadensis</name>
    <name type="common">American beaver</name>
    <dbReference type="NCBI Taxonomy" id="51338"/>
    <lineage>
        <taxon>Eukaryota</taxon>
        <taxon>Metazoa</taxon>
        <taxon>Chordata</taxon>
        <taxon>Craniata</taxon>
        <taxon>Vertebrata</taxon>
        <taxon>Euteleostomi</taxon>
        <taxon>Mammalia</taxon>
        <taxon>Eutheria</taxon>
        <taxon>Euarchontoglires</taxon>
        <taxon>Glires</taxon>
        <taxon>Rodentia</taxon>
        <taxon>Castorimorpha</taxon>
        <taxon>Castoridae</taxon>
        <taxon>Castor</taxon>
    </lineage>
</organism>
<keyword evidence="1" id="KW-1185">Reference proteome</keyword>
<sequence>MASNKTTLQKMRKKQNGKSKKVEEAEPEEFMVEKVLDQQCAVNGKVEYFPEWKGFTEKLIKKKMVQKENLYLAVNLKIINQRKKEMLLTNQEALLEVLILYE</sequence>
<reference evidence="2" key="1">
    <citation type="submission" date="2025-08" db="UniProtKB">
        <authorList>
            <consortium name="RefSeq"/>
        </authorList>
    </citation>
    <scope>IDENTIFICATION</scope>
</reference>